<proteinExistence type="predicted"/>
<accession>A0AAE1HRC3</accession>
<sequence>MGQQPSQTGALVSVAARASHRRIHYTPQTSRLPGTTTAPPPSNNNNGPEALSPKAGVTVPAATTPWSLAAMSASSSAAPPAVPLAPTAAALVAPAATPAPGVSYAPRLPGPDGQVVLLTTPRTAPPPARSHTDSPMLNYIYDARSSAHKHMHHSQRFGPMFETNTTSITVQIGSTASIDCKISLLQDNAVSLDISVGRLFRKEASRLENCSDVTVLAY</sequence>
<feature type="region of interest" description="Disordered" evidence="1">
    <location>
        <begin position="1"/>
        <end position="55"/>
    </location>
</feature>
<comment type="caution">
    <text evidence="2">The sequence shown here is derived from an EMBL/GenBank/DDBJ whole genome shotgun (WGS) entry which is preliminary data.</text>
</comment>
<dbReference type="EMBL" id="JAHWGI010001243">
    <property type="protein sequence ID" value="KAK3926096.1"/>
    <property type="molecule type" value="Genomic_DNA"/>
</dbReference>
<protein>
    <submittedName>
        <fullName evidence="2">Disks large-like protein 1</fullName>
    </submittedName>
</protein>
<feature type="compositionally biased region" description="Low complexity" evidence="1">
    <location>
        <begin position="33"/>
        <end position="48"/>
    </location>
</feature>
<dbReference type="AlphaFoldDB" id="A0AAE1HRC3"/>
<organism evidence="2 3">
    <name type="scientific">Frankliniella fusca</name>
    <dbReference type="NCBI Taxonomy" id="407009"/>
    <lineage>
        <taxon>Eukaryota</taxon>
        <taxon>Metazoa</taxon>
        <taxon>Ecdysozoa</taxon>
        <taxon>Arthropoda</taxon>
        <taxon>Hexapoda</taxon>
        <taxon>Insecta</taxon>
        <taxon>Pterygota</taxon>
        <taxon>Neoptera</taxon>
        <taxon>Paraneoptera</taxon>
        <taxon>Thysanoptera</taxon>
        <taxon>Terebrantia</taxon>
        <taxon>Thripoidea</taxon>
        <taxon>Thripidae</taxon>
        <taxon>Frankliniella</taxon>
    </lineage>
</organism>
<reference evidence="2" key="2">
    <citation type="journal article" date="2023" name="BMC Genomics">
        <title>Pest status, molecular evolution, and epigenetic factors derived from the genome assembly of Frankliniella fusca, a thysanopteran phytovirus vector.</title>
        <authorList>
            <person name="Catto M.A."/>
            <person name="Labadie P.E."/>
            <person name="Jacobson A.L."/>
            <person name="Kennedy G.G."/>
            <person name="Srinivasan R."/>
            <person name="Hunt B.G."/>
        </authorList>
    </citation>
    <scope>NUCLEOTIDE SEQUENCE</scope>
    <source>
        <strain evidence="2">PL_HMW_Pooled</strain>
    </source>
</reference>
<dbReference type="Proteomes" id="UP001219518">
    <property type="component" value="Unassembled WGS sequence"/>
</dbReference>
<feature type="compositionally biased region" description="Polar residues" evidence="1">
    <location>
        <begin position="1"/>
        <end position="10"/>
    </location>
</feature>
<keyword evidence="3" id="KW-1185">Reference proteome</keyword>
<evidence type="ECO:0000313" key="3">
    <source>
        <dbReference type="Proteomes" id="UP001219518"/>
    </source>
</evidence>
<gene>
    <name evidence="2" type="ORF">KUF71_014345</name>
</gene>
<evidence type="ECO:0000313" key="2">
    <source>
        <dbReference type="EMBL" id="KAK3926096.1"/>
    </source>
</evidence>
<name>A0AAE1HRC3_9NEOP</name>
<reference evidence="2" key="1">
    <citation type="submission" date="2021-07" db="EMBL/GenBank/DDBJ databases">
        <authorList>
            <person name="Catto M.A."/>
            <person name="Jacobson A."/>
            <person name="Kennedy G."/>
            <person name="Labadie P."/>
            <person name="Hunt B.G."/>
            <person name="Srinivasan R."/>
        </authorList>
    </citation>
    <scope>NUCLEOTIDE SEQUENCE</scope>
    <source>
        <strain evidence="2">PL_HMW_Pooled</strain>
        <tissue evidence="2">Head</tissue>
    </source>
</reference>
<evidence type="ECO:0000256" key="1">
    <source>
        <dbReference type="SAM" id="MobiDB-lite"/>
    </source>
</evidence>